<proteinExistence type="predicted"/>
<dbReference type="Proteomes" id="UP000192674">
    <property type="component" value="Unassembled WGS sequence"/>
</dbReference>
<dbReference type="EMBL" id="FWXV01000011">
    <property type="protein sequence ID" value="SMD25206.1"/>
    <property type="molecule type" value="Genomic_DNA"/>
</dbReference>
<evidence type="ECO:0000313" key="1">
    <source>
        <dbReference type="EMBL" id="SMD25206.1"/>
    </source>
</evidence>
<protein>
    <submittedName>
        <fullName evidence="1">Uncharacterized protein</fullName>
    </submittedName>
</protein>
<accession>A0A1W2FUA5</accession>
<evidence type="ECO:0000313" key="2">
    <source>
        <dbReference type="Proteomes" id="UP000192674"/>
    </source>
</evidence>
<keyword evidence="2" id="KW-1185">Reference proteome</keyword>
<dbReference type="OrthoDB" id="8421706at2"/>
<dbReference type="AlphaFoldDB" id="A0A1W2FUA5"/>
<name>A0A1W2FUA5_KIBAR</name>
<reference evidence="1 2" key="1">
    <citation type="submission" date="2017-04" db="EMBL/GenBank/DDBJ databases">
        <authorList>
            <person name="Afonso C.L."/>
            <person name="Miller P.J."/>
            <person name="Scott M.A."/>
            <person name="Spackman E."/>
            <person name="Goraichik I."/>
            <person name="Dimitrov K.M."/>
            <person name="Suarez D.L."/>
            <person name="Swayne D.E."/>
        </authorList>
    </citation>
    <scope>NUCLEOTIDE SEQUENCE [LARGE SCALE GENOMIC DNA]</scope>
    <source>
        <strain evidence="1 2">DSM 43828</strain>
    </source>
</reference>
<gene>
    <name evidence="1" type="ORF">SAMN05661093_08993</name>
</gene>
<organism evidence="1 2">
    <name type="scientific">Kibdelosporangium aridum</name>
    <dbReference type="NCBI Taxonomy" id="2030"/>
    <lineage>
        <taxon>Bacteria</taxon>
        <taxon>Bacillati</taxon>
        <taxon>Actinomycetota</taxon>
        <taxon>Actinomycetes</taxon>
        <taxon>Pseudonocardiales</taxon>
        <taxon>Pseudonocardiaceae</taxon>
        <taxon>Kibdelosporangium</taxon>
    </lineage>
</organism>
<sequence length="130" mass="14462">MTTAPDTEDERLAEYKRLFGEALAGRERTGTGIRFLFHANPGVEAWVRDLAAREKACCAFFAYEISLLGQQVAWDMAVGDNDMARAVLDEFYELPVTLASGFDEVRDRFTGHGIEIISKDSVHHARPSAP</sequence>
<dbReference type="RefSeq" id="WP_084433325.1">
    <property type="nucleotide sequence ID" value="NZ_FWXV01000011.1"/>
</dbReference>